<protein>
    <submittedName>
        <fullName evidence="1">Uncharacterized protein</fullName>
    </submittedName>
</protein>
<organism evidence="1 2">
    <name type="scientific">Trichonephila clavipes</name>
    <name type="common">Golden silk orbweaver</name>
    <name type="synonym">Nephila clavipes</name>
    <dbReference type="NCBI Taxonomy" id="2585209"/>
    <lineage>
        <taxon>Eukaryota</taxon>
        <taxon>Metazoa</taxon>
        <taxon>Ecdysozoa</taxon>
        <taxon>Arthropoda</taxon>
        <taxon>Chelicerata</taxon>
        <taxon>Arachnida</taxon>
        <taxon>Araneae</taxon>
        <taxon>Araneomorphae</taxon>
        <taxon>Entelegynae</taxon>
        <taxon>Araneoidea</taxon>
        <taxon>Nephilidae</taxon>
        <taxon>Trichonephila</taxon>
    </lineage>
</organism>
<dbReference type="AlphaFoldDB" id="A0A8X6S7L3"/>
<dbReference type="EMBL" id="BMAU01021244">
    <property type="protein sequence ID" value="GFY04332.1"/>
    <property type="molecule type" value="Genomic_DNA"/>
</dbReference>
<reference evidence="1" key="1">
    <citation type="submission" date="2020-08" db="EMBL/GenBank/DDBJ databases">
        <title>Multicomponent nature underlies the extraordinary mechanical properties of spider dragline silk.</title>
        <authorList>
            <person name="Kono N."/>
            <person name="Nakamura H."/>
            <person name="Mori M."/>
            <person name="Yoshida Y."/>
            <person name="Ohtoshi R."/>
            <person name="Malay A.D."/>
            <person name="Moran D.A.P."/>
            <person name="Tomita M."/>
            <person name="Numata K."/>
            <person name="Arakawa K."/>
        </authorList>
    </citation>
    <scope>NUCLEOTIDE SEQUENCE</scope>
</reference>
<dbReference type="Proteomes" id="UP000887159">
    <property type="component" value="Unassembled WGS sequence"/>
</dbReference>
<evidence type="ECO:0000313" key="2">
    <source>
        <dbReference type="Proteomes" id="UP000887159"/>
    </source>
</evidence>
<proteinExistence type="predicted"/>
<keyword evidence="2" id="KW-1185">Reference proteome</keyword>
<evidence type="ECO:0000313" key="1">
    <source>
        <dbReference type="EMBL" id="GFY04332.1"/>
    </source>
</evidence>
<gene>
    <name evidence="1" type="ORF">TNCV_4414201</name>
</gene>
<name>A0A8X6S7L3_TRICX</name>
<comment type="caution">
    <text evidence="1">The sequence shown here is derived from an EMBL/GenBank/DDBJ whole genome shotgun (WGS) entry which is preliminary data.</text>
</comment>
<sequence length="149" mass="16462">MGSIVVRADRKAWVRCPMPPNTLRVHTEYVFVLVGAKVLWVVAAETMSAGRWRIFRSPPVPCLTCGGGDRWCRYLSYTRAFGDGPRHFEPWSSDGDDTLAGTPLFKLPHHTNGRTFDLSTDLKRIAALHGGSLVVLGSSRDKASHDSIP</sequence>
<accession>A0A8X6S7L3</accession>